<evidence type="ECO:0000259" key="4">
    <source>
        <dbReference type="PROSITE" id="PS50109"/>
    </source>
</evidence>
<feature type="domain" description="Response regulatory" evidence="5">
    <location>
        <begin position="990"/>
        <end position="1126"/>
    </location>
</feature>
<feature type="region of interest" description="Disordered" evidence="3">
    <location>
        <begin position="139"/>
        <end position="160"/>
    </location>
</feature>
<dbReference type="InterPro" id="IPR003661">
    <property type="entry name" value="HisK_dim/P_dom"/>
</dbReference>
<dbReference type="InterPro" id="IPR003594">
    <property type="entry name" value="HATPase_dom"/>
</dbReference>
<dbReference type="SUPFAM" id="SSF55874">
    <property type="entry name" value="ATPase domain of HSP90 chaperone/DNA topoisomerase II/histidine kinase"/>
    <property type="match status" value="1"/>
</dbReference>
<dbReference type="InterPro" id="IPR035965">
    <property type="entry name" value="PAS-like_dom_sf"/>
</dbReference>
<dbReference type="PROSITE" id="PS51257">
    <property type="entry name" value="PROKAR_LIPOPROTEIN"/>
    <property type="match status" value="1"/>
</dbReference>
<dbReference type="PROSITE" id="PS50109">
    <property type="entry name" value="HIS_KIN"/>
    <property type="match status" value="1"/>
</dbReference>
<name>A0A1Y2LMM2_EPING</name>
<dbReference type="SUPFAM" id="SSF55785">
    <property type="entry name" value="PYP-like sensor domain (PAS domain)"/>
    <property type="match status" value="1"/>
</dbReference>
<dbReference type="GO" id="GO:0000155">
    <property type="term" value="F:phosphorelay sensor kinase activity"/>
    <property type="evidence" value="ECO:0007669"/>
    <property type="project" value="InterPro"/>
</dbReference>
<sequence>MRYLGLTLTSANHWIGSCTSTSQGQIIGKWFRLHLGQDEVVDRCLVVFVSPWRLRNLVMFFIPLGRRTNVHALRQYAIIMKRDATGSDYFPSQYGIKRHRHEDGRLEWTIEVVIDEVTDHTQSARYDARHGKWILQQSSKQLATKPSEQGDERRANVRPGPEWTNVFPISPFTDSFLNFDWGATSIGPLDKWPLSLRSYTQMLLSDVRPAWIYWGSQRIAIYNEASVPVIGALHPHLMGQAFEEVMPNLWDYFGPMFQALRNGEHGFARHGIELPSRRHGYLEETYWDGGLTALRDDHGQYGGTHFSWTEVTRMTLRDRRTTIINRLGNSSLTTTSSFWQHVNNILQEFPRDVPMAILYSVDEDHSADGLLHREHTIGLGADSAAAPCDLHLAGDGSDATLPSLFCRLQNSSENILFVDLAKDKAYAKIVESVNWLGFGEPSRHLAAIALKDRSLFKGYVLLALNPRRNLDDDHKQFVTELARQLNDTLIRATFRKELRDREEVLVTELSETQKRASRMAEIVPVGIYELAADGTLHWANNQFFEILGVPDDSKRRHKGSFRWTDHIHPEDHERANEEMTRCLFQGIDVCDTLRLRKDWRPPGSEIKSTAEPFWIMCSASPNLDTDSSMPSLTGSITDISQLKWAEQLQFRIAETAQRERRIQEEFIDITSHEMRNPLSAITQAADGILLSLQESKSLEDVKSTKDIIKLNAEAAESILFCASHQRRIIDDILTLGKLDSKLLTVYPAKFHLEDLLDQSMQMFRAEFEVHKIEVQTSVAPADALCSRNECAGHLGDASRILQVLVNLMTNAIKFTKTQPTRKLSIRCGSSVAPPSTELFGGSFQWHSTGLSRPDLTREPEYGEGHPVYIHFAVKDSGEGIPPGALDKIFTKFTQADRRTHTKYGGSGLGLYISRELTELQGGCIGIESAVGVGSTFAFYTKAKCCNAQATPPKSTSNVDQLAPEETETSESPTLDSSTKLVTPSSRCNYNILLVEDNVLNQTVLAKQLRRAGCNVQVSSNGGEAVDVILQKHGQPARFDTLPSADTLRHYDCILMDWEMPVCDGIQATKMIREIEAQQSVSASLIIGVTANARAEQLQKARDAGMDWVVPKPFRVVELLSKIGDFLEPL</sequence>
<dbReference type="InterPro" id="IPR005467">
    <property type="entry name" value="His_kinase_dom"/>
</dbReference>
<dbReference type="Gene3D" id="1.10.287.130">
    <property type="match status" value="1"/>
</dbReference>
<dbReference type="InterPro" id="IPR011006">
    <property type="entry name" value="CheY-like_superfamily"/>
</dbReference>
<dbReference type="PRINTS" id="PR00344">
    <property type="entry name" value="BCTRLSENSOR"/>
</dbReference>
<feature type="region of interest" description="Disordered" evidence="3">
    <location>
        <begin position="948"/>
        <end position="980"/>
    </location>
</feature>
<dbReference type="CDD" id="cd00082">
    <property type="entry name" value="HisKA"/>
    <property type="match status" value="1"/>
</dbReference>
<evidence type="ECO:0000256" key="2">
    <source>
        <dbReference type="PROSITE-ProRule" id="PRU00169"/>
    </source>
</evidence>
<feature type="domain" description="Histidine kinase" evidence="4">
    <location>
        <begin position="669"/>
        <end position="944"/>
    </location>
</feature>
<feature type="compositionally biased region" description="Polar residues" evidence="3">
    <location>
        <begin position="948"/>
        <end position="959"/>
    </location>
</feature>
<proteinExistence type="predicted"/>
<evidence type="ECO:0008006" key="9">
    <source>
        <dbReference type="Google" id="ProtNLM"/>
    </source>
</evidence>
<dbReference type="PROSITE" id="PS50112">
    <property type="entry name" value="PAS"/>
    <property type="match status" value="1"/>
</dbReference>
<dbReference type="PROSITE" id="PS50110">
    <property type="entry name" value="RESPONSE_REGULATORY"/>
    <property type="match status" value="1"/>
</dbReference>
<accession>A0A1Y2LMM2</accession>
<dbReference type="SMART" id="SM00387">
    <property type="entry name" value="HATPase_c"/>
    <property type="match status" value="1"/>
</dbReference>
<keyword evidence="1 2" id="KW-0597">Phosphoprotein</keyword>
<dbReference type="InterPro" id="IPR001789">
    <property type="entry name" value="Sig_transdc_resp-reg_receiver"/>
</dbReference>
<dbReference type="PANTHER" id="PTHR43719:SF31">
    <property type="entry name" value="HISTIDINE KINASE"/>
    <property type="match status" value="1"/>
</dbReference>
<organism evidence="7 8">
    <name type="scientific">Epicoccum nigrum</name>
    <name type="common">Soil fungus</name>
    <name type="synonym">Epicoccum purpurascens</name>
    <dbReference type="NCBI Taxonomy" id="105696"/>
    <lineage>
        <taxon>Eukaryota</taxon>
        <taxon>Fungi</taxon>
        <taxon>Dikarya</taxon>
        <taxon>Ascomycota</taxon>
        <taxon>Pezizomycotina</taxon>
        <taxon>Dothideomycetes</taxon>
        <taxon>Pleosporomycetidae</taxon>
        <taxon>Pleosporales</taxon>
        <taxon>Pleosporineae</taxon>
        <taxon>Didymellaceae</taxon>
        <taxon>Epicoccum</taxon>
    </lineage>
</organism>
<dbReference type="SMART" id="SM00388">
    <property type="entry name" value="HisKA"/>
    <property type="match status" value="1"/>
</dbReference>
<dbReference type="SMART" id="SM00448">
    <property type="entry name" value="REC"/>
    <property type="match status" value="1"/>
</dbReference>
<dbReference type="InterPro" id="IPR050956">
    <property type="entry name" value="2C_system_His_kinase"/>
</dbReference>
<evidence type="ECO:0000259" key="5">
    <source>
        <dbReference type="PROSITE" id="PS50110"/>
    </source>
</evidence>
<dbReference type="InterPro" id="IPR036097">
    <property type="entry name" value="HisK_dim/P_sf"/>
</dbReference>
<feature type="compositionally biased region" description="Low complexity" evidence="3">
    <location>
        <begin position="969"/>
        <end position="978"/>
    </location>
</feature>
<dbReference type="InterPro" id="IPR004358">
    <property type="entry name" value="Sig_transdc_His_kin-like_C"/>
</dbReference>
<dbReference type="InterPro" id="IPR000014">
    <property type="entry name" value="PAS"/>
</dbReference>
<evidence type="ECO:0000256" key="3">
    <source>
        <dbReference type="SAM" id="MobiDB-lite"/>
    </source>
</evidence>
<evidence type="ECO:0000256" key="1">
    <source>
        <dbReference type="ARBA" id="ARBA00022553"/>
    </source>
</evidence>
<dbReference type="InParanoid" id="A0A1Y2LMM2"/>
<dbReference type="Pfam" id="PF00072">
    <property type="entry name" value="Response_reg"/>
    <property type="match status" value="1"/>
</dbReference>
<dbReference type="CDD" id="cd17546">
    <property type="entry name" value="REC_hyHK_CKI1_RcsC-like"/>
    <property type="match status" value="1"/>
</dbReference>
<keyword evidence="8" id="KW-1185">Reference proteome</keyword>
<evidence type="ECO:0000313" key="7">
    <source>
        <dbReference type="EMBL" id="OSS44782.1"/>
    </source>
</evidence>
<dbReference type="OMA" id="RTGHATI"/>
<dbReference type="Gene3D" id="3.30.565.10">
    <property type="entry name" value="Histidine kinase-like ATPase, C-terminal domain"/>
    <property type="match status" value="1"/>
</dbReference>
<dbReference type="Proteomes" id="UP000193240">
    <property type="component" value="Unassembled WGS sequence"/>
</dbReference>
<dbReference type="Gene3D" id="3.30.450.20">
    <property type="entry name" value="PAS domain"/>
    <property type="match status" value="2"/>
</dbReference>
<dbReference type="EMBL" id="KZ107856">
    <property type="protein sequence ID" value="OSS44782.1"/>
    <property type="molecule type" value="Genomic_DNA"/>
</dbReference>
<dbReference type="CDD" id="cd00130">
    <property type="entry name" value="PAS"/>
    <property type="match status" value="1"/>
</dbReference>
<dbReference type="InterPro" id="IPR036890">
    <property type="entry name" value="HATPase_C_sf"/>
</dbReference>
<dbReference type="SUPFAM" id="SSF52172">
    <property type="entry name" value="CheY-like"/>
    <property type="match status" value="1"/>
</dbReference>
<dbReference type="PANTHER" id="PTHR43719">
    <property type="entry name" value="TWO-COMPONENT HISTIDINE KINASE"/>
    <property type="match status" value="1"/>
</dbReference>
<reference evidence="7 8" key="1">
    <citation type="journal article" date="2017" name="Genome Announc.">
        <title>Genome sequence of the saprophytic ascomycete Epicoccum nigrum ICMP 19927 strain isolated from New Zealand.</title>
        <authorList>
            <person name="Fokin M."/>
            <person name="Fleetwood D."/>
            <person name="Weir B.S."/>
            <person name="Villas-Boas S.G."/>
        </authorList>
    </citation>
    <scope>NUCLEOTIDE SEQUENCE [LARGE SCALE GENOMIC DNA]</scope>
    <source>
        <strain evidence="7 8">ICMP 19927</strain>
    </source>
</reference>
<dbReference type="Pfam" id="PF02518">
    <property type="entry name" value="HATPase_c"/>
    <property type="match status" value="1"/>
</dbReference>
<evidence type="ECO:0000259" key="6">
    <source>
        <dbReference type="PROSITE" id="PS50112"/>
    </source>
</evidence>
<dbReference type="Pfam" id="PF00512">
    <property type="entry name" value="HisKA"/>
    <property type="match status" value="1"/>
</dbReference>
<gene>
    <name evidence="7" type="ORF">B5807_10674</name>
</gene>
<dbReference type="SUPFAM" id="SSF47384">
    <property type="entry name" value="Homodimeric domain of signal transducing histidine kinase"/>
    <property type="match status" value="1"/>
</dbReference>
<protein>
    <recommendedName>
        <fullName evidence="9">Histidine kinase</fullName>
    </recommendedName>
</protein>
<dbReference type="Gene3D" id="3.40.50.2300">
    <property type="match status" value="1"/>
</dbReference>
<dbReference type="AlphaFoldDB" id="A0A1Y2LMM2"/>
<feature type="modified residue" description="4-aspartylphosphate" evidence="2">
    <location>
        <position position="1056"/>
    </location>
</feature>
<feature type="domain" description="PAS" evidence="6">
    <location>
        <begin position="512"/>
        <end position="586"/>
    </location>
</feature>
<evidence type="ECO:0000313" key="8">
    <source>
        <dbReference type="Proteomes" id="UP000193240"/>
    </source>
</evidence>
<dbReference type="STRING" id="105696.A0A1Y2LMM2"/>